<evidence type="ECO:0000256" key="2">
    <source>
        <dbReference type="ARBA" id="ARBA00004994"/>
    </source>
</evidence>
<evidence type="ECO:0000256" key="9">
    <source>
        <dbReference type="ARBA" id="ARBA00032024"/>
    </source>
</evidence>
<dbReference type="InterPro" id="IPR051402">
    <property type="entry name" value="KPR-Related"/>
</dbReference>
<proteinExistence type="inferred from homology"/>
<dbReference type="InterPro" id="IPR003710">
    <property type="entry name" value="ApbA"/>
</dbReference>
<evidence type="ECO:0000256" key="8">
    <source>
        <dbReference type="ARBA" id="ARBA00023002"/>
    </source>
</evidence>
<accession>A0A6N8IRV7</accession>
<dbReference type="SUPFAM" id="SSF48179">
    <property type="entry name" value="6-phosphogluconate dehydrogenase C-terminal domain-like"/>
    <property type="match status" value="1"/>
</dbReference>
<comment type="catalytic activity">
    <reaction evidence="10 11">
        <text>(R)-pantoate + NADP(+) = 2-dehydropantoate + NADPH + H(+)</text>
        <dbReference type="Rhea" id="RHEA:16233"/>
        <dbReference type="ChEBI" id="CHEBI:11561"/>
        <dbReference type="ChEBI" id="CHEBI:15378"/>
        <dbReference type="ChEBI" id="CHEBI:15980"/>
        <dbReference type="ChEBI" id="CHEBI:57783"/>
        <dbReference type="ChEBI" id="CHEBI:58349"/>
        <dbReference type="EC" id="1.1.1.169"/>
    </reaction>
</comment>
<sequence length="333" mass="34976">MKICIFGAGAVGGYLAARLLKAGHHTVSLVARGEQLDAIRTSGLRLLAEQEDFTVRPAAVTDRAGDLPPQDLVITTLKAHSQPAVARDIGALLGDTGCAMFANNGIPWWWEFRGAGSPGAPVPLLDPDGQLWREVGPQRVLGCVIYSANEVVEPGVVRHTANNRWVLGEPDGSHSGRLEAACDLLRAAGVNAQASDDIRRWIWSKLLRNAPLNSVCALTRLPINGLAGEPALIELCSAVVDEVAAVAASHGVDVSDQVGAAKAAPRLGGAADGASALGIRPSMLQDVEQGRPMEIEAIVGQVQALGRATGTPTPSLDLLVPLLRGLDRRRAQR</sequence>
<evidence type="ECO:0000256" key="4">
    <source>
        <dbReference type="ARBA" id="ARBA00013014"/>
    </source>
</evidence>
<dbReference type="InterPro" id="IPR013752">
    <property type="entry name" value="KPA_reductase"/>
</dbReference>
<dbReference type="GO" id="GO:0015940">
    <property type="term" value="P:pantothenate biosynthetic process"/>
    <property type="evidence" value="ECO:0007669"/>
    <property type="project" value="UniProtKB-UniPathway"/>
</dbReference>
<evidence type="ECO:0000256" key="5">
    <source>
        <dbReference type="ARBA" id="ARBA00019465"/>
    </source>
</evidence>
<dbReference type="InterPro" id="IPR036291">
    <property type="entry name" value="NAD(P)-bd_dom_sf"/>
</dbReference>
<reference evidence="14 15" key="1">
    <citation type="submission" date="2019-12" db="EMBL/GenBank/DDBJ databases">
        <authorList>
            <person name="Huq M.A."/>
        </authorList>
    </citation>
    <scope>NUCLEOTIDE SEQUENCE [LARGE SCALE GENOMIC DNA]</scope>
    <source>
        <strain evidence="14 15">MAH-25</strain>
    </source>
</reference>
<comment type="function">
    <text evidence="1 11">Catalyzes the NADPH-dependent reduction of ketopantoate into pantoic acid.</text>
</comment>
<evidence type="ECO:0000259" key="13">
    <source>
        <dbReference type="Pfam" id="PF08546"/>
    </source>
</evidence>
<protein>
    <recommendedName>
        <fullName evidence="5 11">2-dehydropantoate 2-reductase</fullName>
        <ecNumber evidence="4 11">1.1.1.169</ecNumber>
    </recommendedName>
    <alternativeName>
        <fullName evidence="9 11">Ketopantoate reductase</fullName>
    </alternativeName>
</protein>
<dbReference type="AlphaFoldDB" id="A0A6N8IRV7"/>
<name>A0A6N8IRV7_9BURK</name>
<dbReference type="Gene3D" id="3.40.50.720">
    <property type="entry name" value="NAD(P)-binding Rossmann-like Domain"/>
    <property type="match status" value="1"/>
</dbReference>
<dbReference type="NCBIfam" id="TIGR00745">
    <property type="entry name" value="apbA_panE"/>
    <property type="match status" value="1"/>
</dbReference>
<evidence type="ECO:0000256" key="6">
    <source>
        <dbReference type="ARBA" id="ARBA00022655"/>
    </source>
</evidence>
<dbReference type="InterPro" id="IPR013328">
    <property type="entry name" value="6PGD_dom2"/>
</dbReference>
<dbReference type="EMBL" id="WSEL01000003">
    <property type="protein sequence ID" value="MVQ29295.1"/>
    <property type="molecule type" value="Genomic_DNA"/>
</dbReference>
<dbReference type="FunFam" id="3.40.50.720:FF:000307">
    <property type="entry name" value="2-dehydropantoate 2-reductase"/>
    <property type="match status" value="1"/>
</dbReference>
<dbReference type="FunFam" id="1.10.1040.10:FF:000017">
    <property type="entry name" value="2-dehydropantoate 2-reductase"/>
    <property type="match status" value="1"/>
</dbReference>
<dbReference type="EC" id="1.1.1.169" evidence="4 11"/>
<dbReference type="NCBIfam" id="NF005089">
    <property type="entry name" value="PRK06522.1-4"/>
    <property type="match status" value="1"/>
</dbReference>
<evidence type="ECO:0000256" key="11">
    <source>
        <dbReference type="RuleBase" id="RU362068"/>
    </source>
</evidence>
<evidence type="ECO:0000313" key="15">
    <source>
        <dbReference type="Proteomes" id="UP000469385"/>
    </source>
</evidence>
<keyword evidence="8 11" id="KW-0560">Oxidoreductase</keyword>
<dbReference type="GO" id="GO:0008677">
    <property type="term" value="F:2-dehydropantoate 2-reductase activity"/>
    <property type="evidence" value="ECO:0007669"/>
    <property type="project" value="UniProtKB-EC"/>
</dbReference>
<dbReference type="Gene3D" id="1.10.1040.10">
    <property type="entry name" value="N-(1-d-carboxylethyl)-l-norvaline Dehydrogenase, domain 2"/>
    <property type="match status" value="1"/>
</dbReference>
<dbReference type="Proteomes" id="UP000469385">
    <property type="component" value="Unassembled WGS sequence"/>
</dbReference>
<feature type="domain" description="Ketopantoate reductase N-terminal" evidence="12">
    <location>
        <begin position="3"/>
        <end position="171"/>
    </location>
</feature>
<dbReference type="PANTHER" id="PTHR21708:SF45">
    <property type="entry name" value="2-DEHYDROPANTOATE 2-REDUCTASE"/>
    <property type="match status" value="1"/>
</dbReference>
<dbReference type="Pfam" id="PF02558">
    <property type="entry name" value="ApbA"/>
    <property type="match status" value="1"/>
</dbReference>
<dbReference type="SUPFAM" id="SSF51735">
    <property type="entry name" value="NAD(P)-binding Rossmann-fold domains"/>
    <property type="match status" value="1"/>
</dbReference>
<dbReference type="PANTHER" id="PTHR21708">
    <property type="entry name" value="PROBABLE 2-DEHYDROPANTOATE 2-REDUCTASE"/>
    <property type="match status" value="1"/>
</dbReference>
<dbReference type="UniPathway" id="UPA00028">
    <property type="reaction ID" value="UER00004"/>
</dbReference>
<gene>
    <name evidence="14" type="ORF">GON04_07545</name>
</gene>
<organism evidence="14 15">
    <name type="scientific">Ramlibacter pinisoli</name>
    <dbReference type="NCBI Taxonomy" id="2682844"/>
    <lineage>
        <taxon>Bacteria</taxon>
        <taxon>Pseudomonadati</taxon>
        <taxon>Pseudomonadota</taxon>
        <taxon>Betaproteobacteria</taxon>
        <taxon>Burkholderiales</taxon>
        <taxon>Comamonadaceae</taxon>
        <taxon>Ramlibacter</taxon>
    </lineage>
</organism>
<dbReference type="GO" id="GO:0005737">
    <property type="term" value="C:cytoplasm"/>
    <property type="evidence" value="ECO:0007669"/>
    <property type="project" value="TreeGrafter"/>
</dbReference>
<keyword evidence="15" id="KW-1185">Reference proteome</keyword>
<evidence type="ECO:0000256" key="1">
    <source>
        <dbReference type="ARBA" id="ARBA00002919"/>
    </source>
</evidence>
<evidence type="ECO:0000313" key="14">
    <source>
        <dbReference type="EMBL" id="MVQ29295.1"/>
    </source>
</evidence>
<keyword evidence="6 11" id="KW-0566">Pantothenate biosynthesis</keyword>
<feature type="domain" description="Ketopantoate reductase C-terminal" evidence="13">
    <location>
        <begin position="197"/>
        <end position="326"/>
    </location>
</feature>
<keyword evidence="7 11" id="KW-0521">NADP</keyword>
<evidence type="ECO:0000259" key="12">
    <source>
        <dbReference type="Pfam" id="PF02558"/>
    </source>
</evidence>
<evidence type="ECO:0000256" key="7">
    <source>
        <dbReference type="ARBA" id="ARBA00022857"/>
    </source>
</evidence>
<evidence type="ECO:0000256" key="3">
    <source>
        <dbReference type="ARBA" id="ARBA00007870"/>
    </source>
</evidence>
<comment type="pathway">
    <text evidence="2 11">Cofactor biosynthesis; (R)-pantothenate biosynthesis; (R)-pantoate from 3-methyl-2-oxobutanoate: step 2/2.</text>
</comment>
<comment type="caution">
    <text evidence="14">The sequence shown here is derived from an EMBL/GenBank/DDBJ whole genome shotgun (WGS) entry which is preliminary data.</text>
</comment>
<dbReference type="InterPro" id="IPR013332">
    <property type="entry name" value="KPR_N"/>
</dbReference>
<dbReference type="InterPro" id="IPR008927">
    <property type="entry name" value="6-PGluconate_DH-like_C_sf"/>
</dbReference>
<dbReference type="Pfam" id="PF08546">
    <property type="entry name" value="ApbA_C"/>
    <property type="match status" value="1"/>
</dbReference>
<comment type="similarity">
    <text evidence="3 11">Belongs to the ketopantoate reductase family.</text>
</comment>
<evidence type="ECO:0000256" key="10">
    <source>
        <dbReference type="ARBA" id="ARBA00048793"/>
    </source>
</evidence>
<dbReference type="RefSeq" id="WP_157397309.1">
    <property type="nucleotide sequence ID" value="NZ_WSEL01000003.1"/>
</dbReference>